<proteinExistence type="predicted"/>
<sequence>MGVDLFASEGKTADAVTVSQNAPSSPVPTPILEIDPNRGQFLRFFNKVAKGAAQGIPIYLDLRDSNDDPLPVNTTLYFAIKPNGHTTNILVSEVVESIDQYVTLSISEQRNVDNIDAAKLTLQFPETHPEKAGDPTEFVDVRDIDQLFLFCDSQAQVDWSNSSAYIESDAVEQRNRA</sequence>
<evidence type="ECO:0000313" key="2">
    <source>
        <dbReference type="Proteomes" id="UP001430377"/>
    </source>
</evidence>
<organism evidence="1 2">
    <name type="scientific">Haloarcula rubra</name>
    <dbReference type="NCBI Taxonomy" id="2487747"/>
    <lineage>
        <taxon>Archaea</taxon>
        <taxon>Methanobacteriati</taxon>
        <taxon>Methanobacteriota</taxon>
        <taxon>Stenosarchaea group</taxon>
        <taxon>Halobacteria</taxon>
        <taxon>Halobacteriales</taxon>
        <taxon>Haloarculaceae</taxon>
        <taxon>Haloarcula</taxon>
    </lineage>
</organism>
<dbReference type="RefSeq" id="WP_220617470.1">
    <property type="nucleotide sequence ID" value="NZ_RKLR01000002.1"/>
</dbReference>
<gene>
    <name evidence="1" type="ORF">EGH21_05440</name>
</gene>
<keyword evidence="2" id="KW-1185">Reference proteome</keyword>
<comment type="caution">
    <text evidence="1">The sequence shown here is derived from an EMBL/GenBank/DDBJ whole genome shotgun (WGS) entry which is preliminary data.</text>
</comment>
<name>A0AAW4PPI6_9EURY</name>
<dbReference type="Proteomes" id="UP001430377">
    <property type="component" value="Unassembled WGS sequence"/>
</dbReference>
<dbReference type="Gene3D" id="2.60.120.1180">
    <property type="match status" value="1"/>
</dbReference>
<evidence type="ECO:0000313" key="1">
    <source>
        <dbReference type="EMBL" id="MBX0322470.1"/>
    </source>
</evidence>
<dbReference type="AlphaFoldDB" id="A0AAW4PPI6"/>
<reference evidence="1 2" key="1">
    <citation type="submission" date="2021-06" db="EMBL/GenBank/DDBJ databases">
        <title>Halomicroarcula sp. a new haloarchaeum isolated from saline soil.</title>
        <authorList>
            <person name="Duran-Viseras A."/>
            <person name="Sanchez-Porro C."/>
            <person name="Ventosa A."/>
        </authorList>
    </citation>
    <scope>NUCLEOTIDE SEQUENCE [LARGE SCALE GENOMIC DNA]</scope>
    <source>
        <strain evidence="1 2">F13</strain>
    </source>
</reference>
<dbReference type="EMBL" id="RKLR01000002">
    <property type="protein sequence ID" value="MBX0322470.1"/>
    <property type="molecule type" value="Genomic_DNA"/>
</dbReference>
<accession>A0AAW4PPI6</accession>
<protein>
    <submittedName>
        <fullName evidence="1">Uncharacterized protein</fullName>
    </submittedName>
</protein>